<sequence>SANSPKMQLYIRRVKAFPNIDMSYISQICCRICQQNARLLIPGRSCSSHIARYGCWSIRHRRKNISHYGQRWLNVNQPKHAVAVDTNLEQRHNITPTSRSPSHNHQGPRDTFITYTNTLPI</sequence>
<feature type="non-terminal residue" evidence="1">
    <location>
        <position position="121"/>
    </location>
</feature>
<comment type="caution">
    <text evidence="1">The sequence shown here is derived from an EMBL/GenBank/DDBJ whole genome shotgun (WGS) entry which is preliminary data.</text>
</comment>
<name>A0A8S4NQG4_OWEFU</name>
<dbReference type="EMBL" id="CAIIXF020000005">
    <property type="protein sequence ID" value="CAH1783642.1"/>
    <property type="molecule type" value="Genomic_DNA"/>
</dbReference>
<keyword evidence="2" id="KW-1185">Reference proteome</keyword>
<gene>
    <name evidence="1" type="ORF">OFUS_LOCUS9964</name>
</gene>
<protein>
    <submittedName>
        <fullName evidence="1">Uncharacterized protein</fullName>
    </submittedName>
</protein>
<reference evidence="1" key="1">
    <citation type="submission" date="2022-03" db="EMBL/GenBank/DDBJ databases">
        <authorList>
            <person name="Martin C."/>
        </authorList>
    </citation>
    <scope>NUCLEOTIDE SEQUENCE</scope>
</reference>
<organism evidence="1 2">
    <name type="scientific">Owenia fusiformis</name>
    <name type="common">Polychaete worm</name>
    <dbReference type="NCBI Taxonomy" id="6347"/>
    <lineage>
        <taxon>Eukaryota</taxon>
        <taxon>Metazoa</taxon>
        <taxon>Spiralia</taxon>
        <taxon>Lophotrochozoa</taxon>
        <taxon>Annelida</taxon>
        <taxon>Polychaeta</taxon>
        <taxon>Sedentaria</taxon>
        <taxon>Canalipalpata</taxon>
        <taxon>Sabellida</taxon>
        <taxon>Oweniida</taxon>
        <taxon>Oweniidae</taxon>
        <taxon>Owenia</taxon>
    </lineage>
</organism>
<dbReference type="AlphaFoldDB" id="A0A8S4NQG4"/>
<evidence type="ECO:0000313" key="2">
    <source>
        <dbReference type="Proteomes" id="UP000749559"/>
    </source>
</evidence>
<feature type="non-terminal residue" evidence="1">
    <location>
        <position position="1"/>
    </location>
</feature>
<accession>A0A8S4NQG4</accession>
<dbReference type="Proteomes" id="UP000749559">
    <property type="component" value="Unassembled WGS sequence"/>
</dbReference>
<evidence type="ECO:0000313" key="1">
    <source>
        <dbReference type="EMBL" id="CAH1783642.1"/>
    </source>
</evidence>
<proteinExistence type="predicted"/>